<keyword evidence="1" id="KW-0812">Transmembrane</keyword>
<organism evidence="2 3">
    <name type="scientific">Macrosiphum euphorbiae</name>
    <name type="common">potato aphid</name>
    <dbReference type="NCBI Taxonomy" id="13131"/>
    <lineage>
        <taxon>Eukaryota</taxon>
        <taxon>Metazoa</taxon>
        <taxon>Ecdysozoa</taxon>
        <taxon>Arthropoda</taxon>
        <taxon>Hexapoda</taxon>
        <taxon>Insecta</taxon>
        <taxon>Pterygota</taxon>
        <taxon>Neoptera</taxon>
        <taxon>Paraneoptera</taxon>
        <taxon>Hemiptera</taxon>
        <taxon>Sternorrhyncha</taxon>
        <taxon>Aphidomorpha</taxon>
        <taxon>Aphidoidea</taxon>
        <taxon>Aphididae</taxon>
        <taxon>Macrosiphini</taxon>
        <taxon>Macrosiphum</taxon>
    </lineage>
</organism>
<sequence length="69" mass="8022">MATNGHDHLELVVLPPDDLDMRTTEGNNINNNNNNNTNPVLSVWDYLLNAVFYSATSVYEIIILRYRWR</sequence>
<dbReference type="EMBL" id="CARXXK010001506">
    <property type="protein sequence ID" value="CAI6376560.1"/>
    <property type="molecule type" value="Genomic_DNA"/>
</dbReference>
<dbReference type="AlphaFoldDB" id="A0AAV0Y6M4"/>
<dbReference type="Proteomes" id="UP001160148">
    <property type="component" value="Unassembled WGS sequence"/>
</dbReference>
<evidence type="ECO:0000256" key="1">
    <source>
        <dbReference type="SAM" id="Phobius"/>
    </source>
</evidence>
<keyword evidence="3" id="KW-1185">Reference proteome</keyword>
<comment type="caution">
    <text evidence="2">The sequence shown here is derived from an EMBL/GenBank/DDBJ whole genome shotgun (WGS) entry which is preliminary data.</text>
</comment>
<feature type="transmembrane region" description="Helical" evidence="1">
    <location>
        <begin position="46"/>
        <end position="66"/>
    </location>
</feature>
<protein>
    <submittedName>
        <fullName evidence="2">Uncharacterized protein</fullName>
    </submittedName>
</protein>
<evidence type="ECO:0000313" key="3">
    <source>
        <dbReference type="Proteomes" id="UP001160148"/>
    </source>
</evidence>
<keyword evidence="1" id="KW-0472">Membrane</keyword>
<reference evidence="2 3" key="1">
    <citation type="submission" date="2023-01" db="EMBL/GenBank/DDBJ databases">
        <authorList>
            <person name="Whitehead M."/>
        </authorList>
    </citation>
    <scope>NUCLEOTIDE SEQUENCE [LARGE SCALE GENOMIC DNA]</scope>
</reference>
<name>A0AAV0Y6M4_9HEMI</name>
<evidence type="ECO:0000313" key="2">
    <source>
        <dbReference type="EMBL" id="CAI6376560.1"/>
    </source>
</evidence>
<accession>A0AAV0Y6M4</accession>
<feature type="non-terminal residue" evidence="2">
    <location>
        <position position="69"/>
    </location>
</feature>
<proteinExistence type="predicted"/>
<gene>
    <name evidence="2" type="ORF">MEUPH1_LOCUS29914</name>
</gene>
<keyword evidence="1" id="KW-1133">Transmembrane helix</keyword>